<evidence type="ECO:0000313" key="2">
    <source>
        <dbReference type="EMBL" id="SDQ40263.1"/>
    </source>
</evidence>
<dbReference type="PANTHER" id="PTHR36849:SF1">
    <property type="entry name" value="CYTOPLASMIC PROTEIN"/>
    <property type="match status" value="1"/>
</dbReference>
<proteinExistence type="predicted"/>
<dbReference type="Pfam" id="PF22752">
    <property type="entry name" value="DUF488-N3i"/>
    <property type="match status" value="1"/>
</dbReference>
<sequence>MNRDGNRGAAIRRPECGKGDGVDVRVRRVYDEAEPGDGTRVLVDRVWPRGLTKDAAGLDEWAKDVAPSTELRKWYGHDPEKFAEFRDRYLAELAEPARREAFDRLRDLARQGPVTILTATRDVSHSHAAVLTGLLRDGEP</sequence>
<dbReference type="AlphaFoldDB" id="A0A1H1AKG2"/>
<protein>
    <submittedName>
        <fullName evidence="2">Uncharacterized conserved protein YeaO, DUF488 family</fullName>
    </submittedName>
</protein>
<dbReference type="InterPro" id="IPR052552">
    <property type="entry name" value="YeaO-like"/>
</dbReference>
<organism evidence="2 3">
    <name type="scientific">Thermostaphylospora chromogena</name>
    <dbReference type="NCBI Taxonomy" id="35622"/>
    <lineage>
        <taxon>Bacteria</taxon>
        <taxon>Bacillati</taxon>
        <taxon>Actinomycetota</taxon>
        <taxon>Actinomycetes</taxon>
        <taxon>Streptosporangiales</taxon>
        <taxon>Thermomonosporaceae</taxon>
        <taxon>Thermostaphylospora</taxon>
    </lineage>
</organism>
<feature type="region of interest" description="Disordered" evidence="1">
    <location>
        <begin position="1"/>
        <end position="20"/>
    </location>
</feature>
<accession>A0A1H1AKG2</accession>
<evidence type="ECO:0000313" key="3">
    <source>
        <dbReference type="Proteomes" id="UP000217103"/>
    </source>
</evidence>
<name>A0A1H1AKG2_9ACTN</name>
<reference evidence="2 3" key="1">
    <citation type="submission" date="2016-10" db="EMBL/GenBank/DDBJ databases">
        <authorList>
            <person name="de Groot N.N."/>
        </authorList>
    </citation>
    <scope>NUCLEOTIDE SEQUENCE [LARGE SCALE GENOMIC DNA]</scope>
    <source>
        <strain evidence="2 3">DSM 43794</strain>
    </source>
</reference>
<evidence type="ECO:0000256" key="1">
    <source>
        <dbReference type="SAM" id="MobiDB-lite"/>
    </source>
</evidence>
<dbReference type="PANTHER" id="PTHR36849">
    <property type="entry name" value="CYTOPLASMIC PROTEIN-RELATED"/>
    <property type="match status" value="1"/>
</dbReference>
<dbReference type="EMBL" id="FNKK01000002">
    <property type="protein sequence ID" value="SDQ40263.1"/>
    <property type="molecule type" value="Genomic_DNA"/>
</dbReference>
<dbReference type="STRING" id="35622.SAMN04489764_0540"/>
<keyword evidence="3" id="KW-1185">Reference proteome</keyword>
<dbReference type="Proteomes" id="UP000217103">
    <property type="component" value="Unassembled WGS sequence"/>
</dbReference>
<gene>
    <name evidence="2" type="ORF">SAMN04489764_0540</name>
</gene>